<dbReference type="InterPro" id="IPR016947">
    <property type="entry name" value="UCP030140"/>
</dbReference>
<dbReference type="PIRSF" id="PIRSF030140">
    <property type="entry name" value="UCP030140"/>
    <property type="match status" value="1"/>
</dbReference>
<reference evidence="1" key="1">
    <citation type="submission" date="2023-05" db="EMBL/GenBank/DDBJ databases">
        <title>Mycoplasma phocimorsus sp. nov., isolated from Scandinavian patients with seal finger or septic arthritis after contact with seals.</title>
        <authorList>
            <person name="Skafte-Holm A."/>
            <person name="Pedersen T.R."/>
            <person name="Froelund M."/>
            <person name="Stegger M."/>
            <person name="Qvortrup K."/>
            <person name="Michaels D.L."/>
            <person name="Brown D.R."/>
            <person name="Jensen J.S."/>
        </authorList>
    </citation>
    <scope>NUCLEOTIDE SEQUENCE</scope>
    <source>
        <strain evidence="1">M5725</strain>
    </source>
</reference>
<evidence type="ECO:0000313" key="2">
    <source>
        <dbReference type="Proteomes" id="UP001224428"/>
    </source>
</evidence>
<proteinExistence type="predicted"/>
<accession>A0AAJ1UWU3</accession>
<protein>
    <submittedName>
        <fullName evidence="1">dUTP diphosphatase</fullName>
        <ecNumber evidence="1">3.6.1.23</ecNumber>
    </submittedName>
</protein>
<gene>
    <name evidence="1" type="ORF">QLQ80_01820</name>
</gene>
<dbReference type="Proteomes" id="UP001224428">
    <property type="component" value="Unassembled WGS sequence"/>
</dbReference>
<dbReference type="GO" id="GO:0004170">
    <property type="term" value="F:dUTP diphosphatase activity"/>
    <property type="evidence" value="ECO:0007669"/>
    <property type="project" value="UniProtKB-EC"/>
</dbReference>
<organism evidence="1 2">
    <name type="scientific">Mycoplasma phocimorsus</name>
    <dbReference type="NCBI Taxonomy" id="3045839"/>
    <lineage>
        <taxon>Bacteria</taxon>
        <taxon>Bacillati</taxon>
        <taxon>Mycoplasmatota</taxon>
        <taxon>Mollicutes</taxon>
        <taxon>Mycoplasmataceae</taxon>
        <taxon>Mycoplasma</taxon>
    </lineage>
</organism>
<dbReference type="EC" id="3.6.1.23" evidence="1"/>
<keyword evidence="1" id="KW-0378">Hydrolase</keyword>
<dbReference type="Pfam" id="PF08761">
    <property type="entry name" value="dUTPase_2"/>
    <property type="match status" value="1"/>
</dbReference>
<sequence length="165" mass="19875">MNLKKIFEKQLILDEAIFNRSKKIHNIHSFDEIKRLTIIALIIELGEFMNEIETFKYWKKTRKDNKSKILDELADVLHFATSWAIRKNIDSNIKPVIYSEDPNEQFIEIMKWVNKWFDEDTKENIKYTIELIFGLASMVGFNDEEIEDSYMKKNQINFKRIIENY</sequence>
<comment type="caution">
    <text evidence="1">The sequence shown here is derived from an EMBL/GenBank/DDBJ whole genome shotgun (WGS) entry which is preliminary data.</text>
</comment>
<dbReference type="AlphaFoldDB" id="A0AAJ1UWU3"/>
<dbReference type="RefSeq" id="WP_283823679.1">
    <property type="nucleotide sequence ID" value="NZ_JASDAY010000022.1"/>
</dbReference>
<keyword evidence="2" id="KW-1185">Reference proteome</keyword>
<dbReference type="SUPFAM" id="SSF101386">
    <property type="entry name" value="all-alpha NTP pyrophosphatases"/>
    <property type="match status" value="1"/>
</dbReference>
<dbReference type="EMBL" id="JASDDP010000019">
    <property type="protein sequence ID" value="MDJ1645825.1"/>
    <property type="molecule type" value="Genomic_DNA"/>
</dbReference>
<dbReference type="CDD" id="cd11527">
    <property type="entry name" value="NTP-PPase_dUTPase"/>
    <property type="match status" value="1"/>
</dbReference>
<name>A0AAJ1UWU3_9MOLU</name>
<dbReference type="InterPro" id="IPR014871">
    <property type="entry name" value="dUTPase/dCTP_pyrophosphatase"/>
</dbReference>
<dbReference type="Gene3D" id="1.10.4010.10">
    <property type="entry name" value="Type II deoxyuridine triphosphatase"/>
    <property type="match status" value="1"/>
</dbReference>
<evidence type="ECO:0000313" key="1">
    <source>
        <dbReference type="EMBL" id="MDJ1645825.1"/>
    </source>
</evidence>